<dbReference type="InterPro" id="IPR002018">
    <property type="entry name" value="CarbesteraseB"/>
</dbReference>
<organism evidence="5 6">
    <name type="scientific">Tilletia horrida</name>
    <dbReference type="NCBI Taxonomy" id="155126"/>
    <lineage>
        <taxon>Eukaryota</taxon>
        <taxon>Fungi</taxon>
        <taxon>Dikarya</taxon>
        <taxon>Basidiomycota</taxon>
        <taxon>Ustilaginomycotina</taxon>
        <taxon>Exobasidiomycetes</taxon>
        <taxon>Tilletiales</taxon>
        <taxon>Tilletiaceae</taxon>
        <taxon>Tilletia</taxon>
    </lineage>
</organism>
<dbReference type="EC" id="3.1.1.-" evidence="3"/>
<sequence length="522" mass="55866">MSALGEAVRIPERRQSTDPLLLVNTTSGMVRGSKLTNSYAYLGIPYGNPTSGSSRFRPATPVAYSSSTIDATNFGLTCPQYVDAISAKVNAFIDIVAPPVSQQSENCLSINVWTKTSTRSNASSHPNGSGGAAVLLWIYGGGFQYGGSNSEPFNFQNFVEAQDDVILVSFNYRTSIFGFPLSPQIRAMDANIGWNRGLEDRDLAIKWVANNIAAFGGDPKRITLFGESAGGASADAWAFANENNTSPLVQSVIIQSGAVSGLDIAEGDIQKNWTAPTSKWNQVANHSAVNCGVNDNAAQLQCMQQVPFTSLLTALNQLNISFGPAADGFLYFSDFKARSAAGRFARVPTLIGSNSDEATILTGLWDSNTALMLSESQVVTPLIFTCPARQEAADRVSAGVPTYRYHPALMAYHSAETPIVFNTFPAAYLGNKAHPVTIPAAQRQVSAFMQGAWAAFARDPVNGLPNYGWPRYSPNTATMAQIALNNSGQTVYQPTDQVDLDCNAVIPVGGSVYQLLQQLASY</sequence>
<name>A0AAN6GIR1_9BASI</name>
<dbReference type="EMBL" id="JAPDMZ010000361">
    <property type="protein sequence ID" value="KAK0543447.1"/>
    <property type="molecule type" value="Genomic_DNA"/>
</dbReference>
<dbReference type="Proteomes" id="UP001176517">
    <property type="component" value="Unassembled WGS sequence"/>
</dbReference>
<feature type="domain" description="Carboxylesterase type B" evidence="4">
    <location>
        <begin position="22"/>
        <end position="369"/>
    </location>
</feature>
<keyword evidence="2 3" id="KW-0378">Hydrolase</keyword>
<evidence type="ECO:0000256" key="1">
    <source>
        <dbReference type="ARBA" id="ARBA00005964"/>
    </source>
</evidence>
<dbReference type="Gene3D" id="3.40.50.1820">
    <property type="entry name" value="alpha/beta hydrolase"/>
    <property type="match status" value="1"/>
</dbReference>
<dbReference type="AlphaFoldDB" id="A0AAN6GIR1"/>
<evidence type="ECO:0000259" key="4">
    <source>
        <dbReference type="Pfam" id="PF00135"/>
    </source>
</evidence>
<dbReference type="Pfam" id="PF00135">
    <property type="entry name" value="COesterase"/>
    <property type="match status" value="1"/>
</dbReference>
<evidence type="ECO:0000313" key="5">
    <source>
        <dbReference type="EMBL" id="KAK0543447.1"/>
    </source>
</evidence>
<dbReference type="InterPro" id="IPR050654">
    <property type="entry name" value="AChE-related_enzymes"/>
</dbReference>
<dbReference type="SUPFAM" id="SSF53474">
    <property type="entry name" value="alpha/beta-Hydrolases"/>
    <property type="match status" value="1"/>
</dbReference>
<evidence type="ECO:0000256" key="2">
    <source>
        <dbReference type="ARBA" id="ARBA00022801"/>
    </source>
</evidence>
<reference evidence="5" key="1">
    <citation type="journal article" date="2023" name="PhytoFront">
        <title>Draft Genome Resources of Seven Strains of Tilletia horrida, Causal Agent of Kernel Smut of Rice.</title>
        <authorList>
            <person name="Khanal S."/>
            <person name="Antony Babu S."/>
            <person name="Zhou X.G."/>
        </authorList>
    </citation>
    <scope>NUCLEOTIDE SEQUENCE</scope>
    <source>
        <strain evidence="5">TX6</strain>
    </source>
</reference>
<gene>
    <name evidence="5" type="ORF">OC846_006410</name>
</gene>
<dbReference type="GO" id="GO:0052689">
    <property type="term" value="F:carboxylic ester hydrolase activity"/>
    <property type="evidence" value="ECO:0007669"/>
    <property type="project" value="TreeGrafter"/>
</dbReference>
<accession>A0AAN6GIR1</accession>
<dbReference type="InterPro" id="IPR019826">
    <property type="entry name" value="Carboxylesterase_B_AS"/>
</dbReference>
<proteinExistence type="inferred from homology"/>
<dbReference type="PANTHER" id="PTHR43918">
    <property type="entry name" value="ACETYLCHOLINESTERASE"/>
    <property type="match status" value="1"/>
</dbReference>
<keyword evidence="6" id="KW-1185">Reference proteome</keyword>
<dbReference type="PROSITE" id="PS00122">
    <property type="entry name" value="CARBOXYLESTERASE_B_1"/>
    <property type="match status" value="1"/>
</dbReference>
<dbReference type="PANTHER" id="PTHR43918:SF4">
    <property type="entry name" value="CARBOXYLIC ESTER HYDROLASE"/>
    <property type="match status" value="1"/>
</dbReference>
<evidence type="ECO:0000256" key="3">
    <source>
        <dbReference type="RuleBase" id="RU361235"/>
    </source>
</evidence>
<protein>
    <recommendedName>
        <fullName evidence="3">Carboxylic ester hydrolase</fullName>
        <ecNumber evidence="3">3.1.1.-</ecNumber>
    </recommendedName>
</protein>
<dbReference type="InterPro" id="IPR029058">
    <property type="entry name" value="AB_hydrolase_fold"/>
</dbReference>
<comment type="caution">
    <text evidence="5">The sequence shown here is derived from an EMBL/GenBank/DDBJ whole genome shotgun (WGS) entry which is preliminary data.</text>
</comment>
<comment type="similarity">
    <text evidence="1 3">Belongs to the type-B carboxylesterase/lipase family.</text>
</comment>
<evidence type="ECO:0000313" key="6">
    <source>
        <dbReference type="Proteomes" id="UP001176517"/>
    </source>
</evidence>